<keyword evidence="8" id="KW-1185">Reference proteome</keyword>
<evidence type="ECO:0000256" key="1">
    <source>
        <dbReference type="ARBA" id="ARBA00004141"/>
    </source>
</evidence>
<evidence type="ECO:0000256" key="3">
    <source>
        <dbReference type="ARBA" id="ARBA00022692"/>
    </source>
</evidence>
<keyword evidence="5" id="KW-0472">Membrane</keyword>
<comment type="similarity">
    <text evidence="2 6">Belongs to the peroxisomal membrane protein PXMP2/4 family.</text>
</comment>
<evidence type="ECO:0000256" key="6">
    <source>
        <dbReference type="RuleBase" id="RU363053"/>
    </source>
</evidence>
<dbReference type="PANTHER" id="PTHR11266:SF50">
    <property type="entry name" value="VACUOLAR MEMBRANE PROTEIN YOR292C"/>
    <property type="match status" value="1"/>
</dbReference>
<name>A0A9P5XZ87_9AGAR</name>
<keyword evidence="3" id="KW-0812">Transmembrane</keyword>
<dbReference type="InterPro" id="IPR007248">
    <property type="entry name" value="Mpv17_PMP22"/>
</dbReference>
<evidence type="ECO:0000256" key="5">
    <source>
        <dbReference type="ARBA" id="ARBA00023136"/>
    </source>
</evidence>
<organism evidence="7 8">
    <name type="scientific">Collybia nuda</name>
    <dbReference type="NCBI Taxonomy" id="64659"/>
    <lineage>
        <taxon>Eukaryota</taxon>
        <taxon>Fungi</taxon>
        <taxon>Dikarya</taxon>
        <taxon>Basidiomycota</taxon>
        <taxon>Agaricomycotina</taxon>
        <taxon>Agaricomycetes</taxon>
        <taxon>Agaricomycetidae</taxon>
        <taxon>Agaricales</taxon>
        <taxon>Tricholomatineae</taxon>
        <taxon>Clitocybaceae</taxon>
        <taxon>Collybia</taxon>
    </lineage>
</organism>
<dbReference type="GO" id="GO:0005739">
    <property type="term" value="C:mitochondrion"/>
    <property type="evidence" value="ECO:0007669"/>
    <property type="project" value="TreeGrafter"/>
</dbReference>
<dbReference type="AlphaFoldDB" id="A0A9P5XZ87"/>
<evidence type="ECO:0000313" key="8">
    <source>
        <dbReference type="Proteomes" id="UP000807353"/>
    </source>
</evidence>
<reference evidence="7" key="1">
    <citation type="submission" date="2020-11" db="EMBL/GenBank/DDBJ databases">
        <authorList>
            <consortium name="DOE Joint Genome Institute"/>
            <person name="Ahrendt S."/>
            <person name="Riley R."/>
            <person name="Andreopoulos W."/>
            <person name="Labutti K."/>
            <person name="Pangilinan J."/>
            <person name="Ruiz-Duenas F.J."/>
            <person name="Barrasa J.M."/>
            <person name="Sanchez-Garcia M."/>
            <person name="Camarero S."/>
            <person name="Miyauchi S."/>
            <person name="Serrano A."/>
            <person name="Linde D."/>
            <person name="Babiker R."/>
            <person name="Drula E."/>
            <person name="Ayuso-Fernandez I."/>
            <person name="Pacheco R."/>
            <person name="Padilla G."/>
            <person name="Ferreira P."/>
            <person name="Barriuso J."/>
            <person name="Kellner H."/>
            <person name="Castanera R."/>
            <person name="Alfaro M."/>
            <person name="Ramirez L."/>
            <person name="Pisabarro A.G."/>
            <person name="Kuo A."/>
            <person name="Tritt A."/>
            <person name="Lipzen A."/>
            <person name="He G."/>
            <person name="Yan M."/>
            <person name="Ng V."/>
            <person name="Cullen D."/>
            <person name="Martin F."/>
            <person name="Rosso M.-N."/>
            <person name="Henrissat B."/>
            <person name="Hibbett D."/>
            <person name="Martinez A.T."/>
            <person name="Grigoriev I.V."/>
        </authorList>
    </citation>
    <scope>NUCLEOTIDE SEQUENCE</scope>
    <source>
        <strain evidence="7">CBS 247.69</strain>
    </source>
</reference>
<dbReference type="GO" id="GO:0016020">
    <property type="term" value="C:membrane"/>
    <property type="evidence" value="ECO:0007669"/>
    <property type="project" value="UniProtKB-SubCell"/>
</dbReference>
<protein>
    <submittedName>
        <fullName evidence="7">Uncharacterized protein</fullName>
    </submittedName>
</protein>
<keyword evidence="4" id="KW-1133">Transmembrane helix</keyword>
<evidence type="ECO:0000256" key="4">
    <source>
        <dbReference type="ARBA" id="ARBA00022989"/>
    </source>
</evidence>
<dbReference type="Proteomes" id="UP000807353">
    <property type="component" value="Unassembled WGS sequence"/>
</dbReference>
<sequence length="207" mass="23613">MSSLSIARAYQHSFDTHPNITLAITGGCLNSLGDLVAQITEKTWGRREHNHYQQYDFSRTLRFFCFGFALSPFLGRWNHFLESRFPLRSVSGSGKVSIKALSKRVACDQLIMAPIGLVLFLGSMGIMEGRDTSQIKEKVRDLYKPALLTNWKVWPVAQLINFRYMPLPYRVPFQSSCGVFWTLYLSLLNSSEDNKQDHNAALRRATT</sequence>
<dbReference type="Pfam" id="PF04117">
    <property type="entry name" value="Mpv17_PMP22"/>
    <property type="match status" value="1"/>
</dbReference>
<comment type="caution">
    <text evidence="7">The sequence shown here is derived from an EMBL/GenBank/DDBJ whole genome shotgun (WGS) entry which is preliminary data.</text>
</comment>
<evidence type="ECO:0000313" key="7">
    <source>
        <dbReference type="EMBL" id="KAF9459480.1"/>
    </source>
</evidence>
<comment type="subcellular location">
    <subcellularLocation>
        <location evidence="1">Membrane</location>
        <topology evidence="1">Multi-pass membrane protein</topology>
    </subcellularLocation>
</comment>
<accession>A0A9P5XZ87</accession>
<gene>
    <name evidence="7" type="ORF">BDZ94DRAFT_1268274</name>
</gene>
<proteinExistence type="inferred from homology"/>
<dbReference type="EMBL" id="MU150316">
    <property type="protein sequence ID" value="KAF9459480.1"/>
    <property type="molecule type" value="Genomic_DNA"/>
</dbReference>
<dbReference type="PANTHER" id="PTHR11266">
    <property type="entry name" value="PEROXISOMAL MEMBRANE PROTEIN 2, PXMP2 MPV17"/>
    <property type="match status" value="1"/>
</dbReference>
<evidence type="ECO:0000256" key="2">
    <source>
        <dbReference type="ARBA" id="ARBA00006824"/>
    </source>
</evidence>
<dbReference type="OrthoDB" id="10267969at2759"/>